<comment type="caution">
    <text evidence="1">The sequence shown here is derived from an EMBL/GenBank/DDBJ whole genome shotgun (WGS) entry which is preliminary data.</text>
</comment>
<protein>
    <recommendedName>
        <fullName evidence="2">DUF932 domain-containing protein</fullName>
    </recommendedName>
</protein>
<dbReference type="Proteomes" id="UP000886289">
    <property type="component" value="Unassembled WGS sequence"/>
</dbReference>
<dbReference type="AlphaFoldDB" id="A0A7C0U2V1"/>
<evidence type="ECO:0000313" key="1">
    <source>
        <dbReference type="EMBL" id="HDD44504.1"/>
    </source>
</evidence>
<sequence>MKEKLIEEINNLPKFELRGIAVKQDDKYIDNDYFIAVIEEGKPEFVISVVSNKYQLVQFKDVFIPAVENIEKINNYFLTYYKGKAYLEIYPEGEEFLINSKERVGLALKNSVDKAWAVNINFVISSKDFPTITLPSKLIKGLRKVHVGNMTVAKDFLNIVNDVKEAWKRIVDEFQNYQLEESELEEFTKQTKIGARIKKKIEKIYEDHKPNLWEIFVLVIKEIGKRRYKSEIHKKEKIERITNAIFNYALVLSI</sequence>
<name>A0A7C0U2V1_DESA2</name>
<dbReference type="EMBL" id="DRBS01000250">
    <property type="protein sequence ID" value="HDD44504.1"/>
    <property type="molecule type" value="Genomic_DNA"/>
</dbReference>
<accession>A0A7C0U2V1</accession>
<proteinExistence type="predicted"/>
<gene>
    <name evidence="1" type="ORF">ENG63_06570</name>
</gene>
<organism evidence="1">
    <name type="scientific">Desulfofervidus auxilii</name>
    <dbReference type="NCBI Taxonomy" id="1621989"/>
    <lineage>
        <taxon>Bacteria</taxon>
        <taxon>Pseudomonadati</taxon>
        <taxon>Thermodesulfobacteriota</taxon>
        <taxon>Candidatus Desulfofervidia</taxon>
        <taxon>Candidatus Desulfofervidales</taxon>
        <taxon>Candidatus Desulfofervidaceae</taxon>
        <taxon>Candidatus Desulfofervidus</taxon>
    </lineage>
</organism>
<reference evidence="1" key="1">
    <citation type="journal article" date="2020" name="mSystems">
        <title>Genome- and Community-Level Interaction Insights into Carbon Utilization and Element Cycling Functions of Hydrothermarchaeota in Hydrothermal Sediment.</title>
        <authorList>
            <person name="Zhou Z."/>
            <person name="Liu Y."/>
            <person name="Xu W."/>
            <person name="Pan J."/>
            <person name="Luo Z.H."/>
            <person name="Li M."/>
        </authorList>
    </citation>
    <scope>NUCLEOTIDE SEQUENCE [LARGE SCALE GENOMIC DNA]</scope>
    <source>
        <strain evidence="1">HyVt-233</strain>
    </source>
</reference>
<evidence type="ECO:0008006" key="2">
    <source>
        <dbReference type="Google" id="ProtNLM"/>
    </source>
</evidence>